<organism evidence="3 4">
    <name type="scientific">Candidatus Erysipelatoclostridium merdavium</name>
    <dbReference type="NCBI Taxonomy" id="2838566"/>
    <lineage>
        <taxon>Bacteria</taxon>
        <taxon>Bacillati</taxon>
        <taxon>Bacillota</taxon>
        <taxon>Erysipelotrichia</taxon>
        <taxon>Erysipelotrichales</taxon>
        <taxon>Erysipelotrichales incertae sedis</taxon>
    </lineage>
</organism>
<dbReference type="EMBL" id="DXET01000059">
    <property type="protein sequence ID" value="HIX80798.1"/>
    <property type="molecule type" value="Genomic_DNA"/>
</dbReference>
<feature type="chain" id="PRO_5039477114" description="Lipoprotein" evidence="2">
    <location>
        <begin position="23"/>
        <end position="233"/>
    </location>
</feature>
<reference evidence="3" key="1">
    <citation type="journal article" date="2021" name="PeerJ">
        <title>Extensive microbial diversity within the chicken gut microbiome revealed by metagenomics and culture.</title>
        <authorList>
            <person name="Gilroy R."/>
            <person name="Ravi A."/>
            <person name="Getino M."/>
            <person name="Pursley I."/>
            <person name="Horton D.L."/>
            <person name="Alikhan N.F."/>
            <person name="Baker D."/>
            <person name="Gharbi K."/>
            <person name="Hall N."/>
            <person name="Watson M."/>
            <person name="Adriaenssens E.M."/>
            <person name="Foster-Nyarko E."/>
            <person name="Jarju S."/>
            <person name="Secka A."/>
            <person name="Antonio M."/>
            <person name="Oren A."/>
            <person name="Chaudhuri R.R."/>
            <person name="La Ragione R."/>
            <person name="Hildebrand F."/>
            <person name="Pallen M.J."/>
        </authorList>
    </citation>
    <scope>NUCLEOTIDE SEQUENCE</scope>
    <source>
        <strain evidence="3">ChiGjej1B1-14440</strain>
    </source>
</reference>
<comment type="caution">
    <text evidence="3">The sequence shown here is derived from an EMBL/GenBank/DDBJ whole genome shotgun (WGS) entry which is preliminary data.</text>
</comment>
<evidence type="ECO:0000256" key="2">
    <source>
        <dbReference type="SAM" id="SignalP"/>
    </source>
</evidence>
<evidence type="ECO:0000256" key="1">
    <source>
        <dbReference type="SAM" id="MobiDB-lite"/>
    </source>
</evidence>
<evidence type="ECO:0000313" key="3">
    <source>
        <dbReference type="EMBL" id="HIX80798.1"/>
    </source>
</evidence>
<protein>
    <recommendedName>
        <fullName evidence="5">Lipoprotein</fullName>
    </recommendedName>
</protein>
<keyword evidence="2" id="KW-0732">Signal</keyword>
<feature type="compositionally biased region" description="Low complexity" evidence="1">
    <location>
        <begin position="24"/>
        <end position="39"/>
    </location>
</feature>
<evidence type="ECO:0000313" key="4">
    <source>
        <dbReference type="Proteomes" id="UP000886724"/>
    </source>
</evidence>
<reference evidence="3" key="2">
    <citation type="submission" date="2021-04" db="EMBL/GenBank/DDBJ databases">
        <authorList>
            <person name="Gilroy R."/>
        </authorList>
    </citation>
    <scope>NUCLEOTIDE SEQUENCE</scope>
    <source>
        <strain evidence="3">ChiGjej1B1-14440</strain>
    </source>
</reference>
<feature type="signal peptide" evidence="2">
    <location>
        <begin position="1"/>
        <end position="22"/>
    </location>
</feature>
<gene>
    <name evidence="3" type="ORF">H9980_02360</name>
</gene>
<proteinExistence type="predicted"/>
<evidence type="ECO:0008006" key="5">
    <source>
        <dbReference type="Google" id="ProtNLM"/>
    </source>
</evidence>
<dbReference type="PROSITE" id="PS51257">
    <property type="entry name" value="PROKAR_LIPOPROTEIN"/>
    <property type="match status" value="1"/>
</dbReference>
<feature type="region of interest" description="Disordered" evidence="1">
    <location>
        <begin position="24"/>
        <end position="45"/>
    </location>
</feature>
<accession>A0A9D1XJV8</accession>
<sequence>MLKKLLTIGLSLMMVITLTACGGDDSNSGSSSSGGSDNNTTEERPFTESKGLIKYFTIEGENVCLPETVGEYVRYLEKIGTKVELGDTGNTVDEAGELDAGGVSSMVAFLKVYIDGASDEWQWFGIRYENDTDESLPIADCKVTQITLDYDTITEETNHHCLDSFVFITQDDQEIAMDGDTTSSDLLDYIGDPYQNTDGHWHYSDDQGYEYEMVTENKKGILTRVVITYPESN</sequence>
<dbReference type="Proteomes" id="UP000886724">
    <property type="component" value="Unassembled WGS sequence"/>
</dbReference>
<dbReference type="AlphaFoldDB" id="A0A9D1XJV8"/>
<name>A0A9D1XJV8_9FIRM</name>